<sequence length="174" mass="20802">MDTIFSSLPIDKINEDKTLELQEIQQIYNFLLTNDYYYIFSDYELVNKLYQTMVLNNRWDYKIALRYFDYLCFLSWEYEAIIVRDLLLDNHVSLAGEFCLDTELVKDGLSYFRDDAIWRGKDYDSDSIPASISEWAIYYDEEEQRFHKVKPSMIENIIIEVVDAEQGLYIIGKE</sequence>
<name>A0ABV0I7U7_VEIPA</name>
<proteinExistence type="predicted"/>
<evidence type="ECO:0008006" key="3">
    <source>
        <dbReference type="Google" id="ProtNLM"/>
    </source>
</evidence>
<gene>
    <name evidence="1" type="ORF">CYJ21_000500</name>
</gene>
<evidence type="ECO:0000313" key="1">
    <source>
        <dbReference type="EMBL" id="MEO9177426.1"/>
    </source>
</evidence>
<accession>A0ABV0I7U7</accession>
<dbReference type="RefSeq" id="WP_101928308.1">
    <property type="nucleotide sequence ID" value="NZ_CATYUD010000001.1"/>
</dbReference>
<organism evidence="1 2">
    <name type="scientific">Veillonella parvula</name>
    <name type="common">Staphylococcus parvulus</name>
    <dbReference type="NCBI Taxonomy" id="29466"/>
    <lineage>
        <taxon>Bacteria</taxon>
        <taxon>Bacillati</taxon>
        <taxon>Bacillota</taxon>
        <taxon>Negativicutes</taxon>
        <taxon>Veillonellales</taxon>
        <taxon>Veillonellaceae</taxon>
        <taxon>Veillonella</taxon>
    </lineage>
</organism>
<reference evidence="1" key="2">
    <citation type="submission" date="2024-04" db="EMBL/GenBank/DDBJ databases">
        <title>Na.</title>
        <authorList>
            <person name="Choi B."/>
        </authorList>
    </citation>
    <scope>NUCLEOTIDE SEQUENCE</scope>
    <source>
        <strain evidence="1">UMB0138</strain>
    </source>
</reference>
<dbReference type="Proteomes" id="UP000234197">
    <property type="component" value="Unassembled WGS sequence"/>
</dbReference>
<protein>
    <recommendedName>
        <fullName evidence="3">DUF4240 domain-containing protein</fullName>
    </recommendedName>
</protein>
<reference evidence="1" key="1">
    <citation type="submission" date="2017-12" db="EMBL/GenBank/DDBJ databases">
        <authorList>
            <person name="Thomas-White K."/>
            <person name="Wolfe A.J."/>
        </authorList>
    </citation>
    <scope>NUCLEOTIDE SEQUENCE</scope>
    <source>
        <strain evidence="1">UMB0138</strain>
    </source>
</reference>
<dbReference type="EMBL" id="PKMC02000004">
    <property type="protein sequence ID" value="MEO9177426.1"/>
    <property type="molecule type" value="Genomic_DNA"/>
</dbReference>
<evidence type="ECO:0000313" key="2">
    <source>
        <dbReference type="Proteomes" id="UP000234197"/>
    </source>
</evidence>
<comment type="caution">
    <text evidence="1">The sequence shown here is derived from an EMBL/GenBank/DDBJ whole genome shotgun (WGS) entry which is preliminary data.</text>
</comment>
<keyword evidence="2" id="KW-1185">Reference proteome</keyword>